<organism evidence="16">
    <name type="scientific">hydrothermal vent metagenome</name>
    <dbReference type="NCBI Taxonomy" id="652676"/>
    <lineage>
        <taxon>unclassified sequences</taxon>
        <taxon>metagenomes</taxon>
        <taxon>ecological metagenomes</taxon>
    </lineage>
</organism>
<reference evidence="16" key="1">
    <citation type="submission" date="2018-06" db="EMBL/GenBank/DDBJ databases">
        <authorList>
            <person name="Zhirakovskaya E."/>
        </authorList>
    </citation>
    <scope>NUCLEOTIDE SEQUENCE</scope>
</reference>
<dbReference type="PANTHER" id="PTHR43418">
    <property type="entry name" value="MULTIFUNCTIONAL TRYPTOPHAN BIOSYNTHESIS PROTEIN-RELATED"/>
    <property type="match status" value="1"/>
</dbReference>
<evidence type="ECO:0000256" key="1">
    <source>
        <dbReference type="ARBA" id="ARBA00004812"/>
    </source>
</evidence>
<evidence type="ECO:0000256" key="14">
    <source>
        <dbReference type="ARBA" id="ARBA00049285"/>
    </source>
</evidence>
<dbReference type="NCBIfam" id="TIGR01368">
    <property type="entry name" value="CPSaseIIsmall"/>
    <property type="match status" value="1"/>
</dbReference>
<dbReference type="CDD" id="cd01744">
    <property type="entry name" value="GATase1_CPSase"/>
    <property type="match status" value="1"/>
</dbReference>
<dbReference type="EC" id="6.3.5.5" evidence="4"/>
<comment type="catalytic activity">
    <reaction evidence="14">
        <text>L-glutamine + H2O = L-glutamate + NH4(+)</text>
        <dbReference type="Rhea" id="RHEA:15889"/>
        <dbReference type="ChEBI" id="CHEBI:15377"/>
        <dbReference type="ChEBI" id="CHEBI:28938"/>
        <dbReference type="ChEBI" id="CHEBI:29985"/>
        <dbReference type="ChEBI" id="CHEBI:58359"/>
    </reaction>
</comment>
<comment type="similarity">
    <text evidence="3">Belongs to the CarA family.</text>
</comment>
<dbReference type="Gene3D" id="3.40.50.880">
    <property type="match status" value="1"/>
</dbReference>
<evidence type="ECO:0000259" key="15">
    <source>
        <dbReference type="SMART" id="SM01097"/>
    </source>
</evidence>
<dbReference type="InterPro" id="IPR035686">
    <property type="entry name" value="CPSase_GATase1"/>
</dbReference>
<gene>
    <name evidence="16" type="ORF">MNBD_GAMMA26-2322</name>
</gene>
<accession>A0A3B1BFH3</accession>
<dbReference type="NCBIfam" id="NF009475">
    <property type="entry name" value="PRK12838.1"/>
    <property type="match status" value="1"/>
</dbReference>
<dbReference type="Pfam" id="PF00117">
    <property type="entry name" value="GATase"/>
    <property type="match status" value="1"/>
</dbReference>
<comment type="pathway">
    <text evidence="1">Pyrimidine metabolism; UMP biosynthesis via de novo pathway; (S)-dihydroorotate from bicarbonate: step 1/3.</text>
</comment>
<dbReference type="PANTHER" id="PTHR43418:SF7">
    <property type="entry name" value="CARBAMOYL-PHOSPHATE SYNTHASE SMALL CHAIN"/>
    <property type="match status" value="1"/>
</dbReference>
<keyword evidence="10" id="KW-0315">Glutamine amidotransferase</keyword>
<dbReference type="GO" id="GO:0006207">
    <property type="term" value="P:'de novo' pyrimidine nucleobase biosynthetic process"/>
    <property type="evidence" value="ECO:0007669"/>
    <property type="project" value="InterPro"/>
</dbReference>
<evidence type="ECO:0000256" key="3">
    <source>
        <dbReference type="ARBA" id="ARBA00007800"/>
    </source>
</evidence>
<dbReference type="InterPro" id="IPR050472">
    <property type="entry name" value="Anth_synth/Amidotransfase"/>
</dbReference>
<keyword evidence="11" id="KW-0665">Pyrimidine biosynthesis</keyword>
<dbReference type="FunFam" id="3.50.30.20:FF:000001">
    <property type="entry name" value="Carbamoyl-phosphate synthase small chain"/>
    <property type="match status" value="1"/>
</dbReference>
<name>A0A3B1BFH3_9ZZZZ</name>
<keyword evidence="7" id="KW-0028">Amino-acid biosynthesis</keyword>
<dbReference type="GO" id="GO:0004088">
    <property type="term" value="F:carbamoyl-phosphate synthase (glutamine-hydrolyzing) activity"/>
    <property type="evidence" value="ECO:0007669"/>
    <property type="project" value="UniProtKB-EC"/>
</dbReference>
<evidence type="ECO:0000256" key="6">
    <source>
        <dbReference type="ARBA" id="ARBA00022598"/>
    </source>
</evidence>
<protein>
    <recommendedName>
        <fullName evidence="4">carbamoyl-phosphate synthase (glutamine-hydrolyzing)</fullName>
        <ecNumber evidence="4">6.3.5.5</ecNumber>
    </recommendedName>
    <alternativeName>
        <fullName evidence="12">Arginine-specific carbamoyl phosphate synthetase, glutamine chain</fullName>
    </alternativeName>
</protein>
<evidence type="ECO:0000256" key="9">
    <source>
        <dbReference type="ARBA" id="ARBA00022840"/>
    </source>
</evidence>
<evidence type="ECO:0000256" key="12">
    <source>
        <dbReference type="ARBA" id="ARBA00044340"/>
    </source>
</evidence>
<evidence type="ECO:0000256" key="5">
    <source>
        <dbReference type="ARBA" id="ARBA00022571"/>
    </source>
</evidence>
<dbReference type="SUPFAM" id="SSF52317">
    <property type="entry name" value="Class I glutamine amidotransferase-like"/>
    <property type="match status" value="1"/>
</dbReference>
<evidence type="ECO:0000256" key="4">
    <source>
        <dbReference type="ARBA" id="ARBA00012738"/>
    </source>
</evidence>
<evidence type="ECO:0000256" key="13">
    <source>
        <dbReference type="ARBA" id="ARBA00048816"/>
    </source>
</evidence>
<dbReference type="PROSITE" id="PS51273">
    <property type="entry name" value="GATASE_TYPE_1"/>
    <property type="match status" value="1"/>
</dbReference>
<dbReference type="GO" id="GO:0006221">
    <property type="term" value="P:pyrimidine nucleotide biosynthetic process"/>
    <property type="evidence" value="ECO:0007669"/>
    <property type="project" value="UniProtKB-KW"/>
</dbReference>
<keyword evidence="9" id="KW-0067">ATP-binding</keyword>
<dbReference type="InterPro" id="IPR036480">
    <property type="entry name" value="CarbP_synth_ssu_N_sf"/>
</dbReference>
<keyword evidence="6 16" id="KW-0436">Ligase</keyword>
<evidence type="ECO:0000256" key="10">
    <source>
        <dbReference type="ARBA" id="ARBA00022962"/>
    </source>
</evidence>
<evidence type="ECO:0000256" key="8">
    <source>
        <dbReference type="ARBA" id="ARBA00022741"/>
    </source>
</evidence>
<proteinExistence type="inferred from homology"/>
<feature type="domain" description="Carbamoyl-phosphate synthase small subunit N-terminal" evidence="15">
    <location>
        <begin position="10"/>
        <end position="140"/>
    </location>
</feature>
<dbReference type="InterPro" id="IPR002474">
    <property type="entry name" value="CarbamoylP_synth_ssu_N"/>
</dbReference>
<dbReference type="EMBL" id="UOFX01000044">
    <property type="protein sequence ID" value="VAX09160.1"/>
    <property type="molecule type" value="Genomic_DNA"/>
</dbReference>
<evidence type="ECO:0000256" key="2">
    <source>
        <dbReference type="ARBA" id="ARBA00005077"/>
    </source>
</evidence>
<dbReference type="InterPro" id="IPR029062">
    <property type="entry name" value="Class_I_gatase-like"/>
</dbReference>
<evidence type="ECO:0000256" key="11">
    <source>
        <dbReference type="ARBA" id="ARBA00022975"/>
    </source>
</evidence>
<dbReference type="SMART" id="SM01097">
    <property type="entry name" value="CPSase_sm_chain"/>
    <property type="match status" value="1"/>
</dbReference>
<dbReference type="GO" id="GO:0006526">
    <property type="term" value="P:L-arginine biosynthetic process"/>
    <property type="evidence" value="ECO:0007669"/>
    <property type="project" value="UniProtKB-KW"/>
</dbReference>
<dbReference type="GO" id="GO:0006541">
    <property type="term" value="P:glutamine metabolic process"/>
    <property type="evidence" value="ECO:0007669"/>
    <property type="project" value="InterPro"/>
</dbReference>
<dbReference type="AlphaFoldDB" id="A0A3B1BFH3"/>
<dbReference type="GO" id="GO:0004359">
    <property type="term" value="F:glutaminase activity"/>
    <property type="evidence" value="ECO:0007669"/>
    <property type="project" value="RHEA"/>
</dbReference>
<dbReference type="GO" id="GO:0005524">
    <property type="term" value="F:ATP binding"/>
    <property type="evidence" value="ECO:0007669"/>
    <property type="project" value="UniProtKB-KW"/>
</dbReference>
<comment type="pathway">
    <text evidence="2">Amino-acid biosynthesis; L-arginine biosynthesis; carbamoyl phosphate from bicarbonate: step 1/1.</text>
</comment>
<dbReference type="PRINTS" id="PR00099">
    <property type="entry name" value="CPSGATASE"/>
</dbReference>
<dbReference type="FunFam" id="3.40.50.880:FF:000011">
    <property type="entry name" value="Carbamoyl-phosphate synthase small chain"/>
    <property type="match status" value="1"/>
</dbReference>
<evidence type="ECO:0000256" key="7">
    <source>
        <dbReference type="ARBA" id="ARBA00022605"/>
    </source>
</evidence>
<dbReference type="InterPro" id="IPR006274">
    <property type="entry name" value="CarbamoylP_synth_ssu"/>
</dbReference>
<dbReference type="Pfam" id="PF00988">
    <property type="entry name" value="CPSase_sm_chain"/>
    <property type="match status" value="1"/>
</dbReference>
<dbReference type="SUPFAM" id="SSF52021">
    <property type="entry name" value="Carbamoyl phosphate synthetase, small subunit N-terminal domain"/>
    <property type="match status" value="1"/>
</dbReference>
<dbReference type="HAMAP" id="MF_01209">
    <property type="entry name" value="CPSase_S_chain"/>
    <property type="match status" value="1"/>
</dbReference>
<keyword evidence="8" id="KW-0547">Nucleotide-binding</keyword>
<sequence length="389" mass="41822">MPVPECFLRKPALLALEDGTLFRGESIGVDGQTVGEVVFNTAMTGYQEILTDPSYCRQIVTLTYPHIGNTGTNEEDEESPRIDAAGLIIRDLPLLASSWRSQQPLDEYLQQNGVVAIADIDTRRLTRILREKGAQNGCILAGDNIDEAAALAAANGFSGLKGMDLAKEVTVSDSYSWEQGSWDLEKGLPEDASDLPYHVVAYDFGVKRNILRMLVDRGCRLTVVPAQTSASDVLAMNPDGVFLSNGPGDPEPCDYAIAAIKEIVDSGVPTFGICLGHQLLGLASGASTLKMKFGHHGANHPVQELTAGTVMISSQNHGFAVDEQSLPDNLEATHRSLFDGSLQGIHRTDRPAFGFQGHPEASPGPHDVAPVFDHFIELICQNAQTSKAS</sequence>
<dbReference type="PRINTS" id="PR00097">
    <property type="entry name" value="ANTSNTHASEII"/>
</dbReference>
<dbReference type="PRINTS" id="PR00096">
    <property type="entry name" value="GATASE"/>
</dbReference>
<dbReference type="InterPro" id="IPR017926">
    <property type="entry name" value="GATASE"/>
</dbReference>
<dbReference type="Gene3D" id="3.50.30.20">
    <property type="entry name" value="Carbamoyl-phosphate synthase small subunit, N-terminal domain"/>
    <property type="match status" value="1"/>
</dbReference>
<keyword evidence="5" id="KW-0055">Arginine biosynthesis</keyword>
<evidence type="ECO:0000313" key="16">
    <source>
        <dbReference type="EMBL" id="VAX09160.1"/>
    </source>
</evidence>
<comment type="catalytic activity">
    <reaction evidence="13">
        <text>hydrogencarbonate + L-glutamine + 2 ATP + H2O = carbamoyl phosphate + L-glutamate + 2 ADP + phosphate + 2 H(+)</text>
        <dbReference type="Rhea" id="RHEA:18633"/>
        <dbReference type="ChEBI" id="CHEBI:15377"/>
        <dbReference type="ChEBI" id="CHEBI:15378"/>
        <dbReference type="ChEBI" id="CHEBI:17544"/>
        <dbReference type="ChEBI" id="CHEBI:29985"/>
        <dbReference type="ChEBI" id="CHEBI:30616"/>
        <dbReference type="ChEBI" id="CHEBI:43474"/>
        <dbReference type="ChEBI" id="CHEBI:58228"/>
        <dbReference type="ChEBI" id="CHEBI:58359"/>
        <dbReference type="ChEBI" id="CHEBI:456216"/>
        <dbReference type="EC" id="6.3.5.5"/>
    </reaction>
</comment>